<dbReference type="NCBIfam" id="NF005559">
    <property type="entry name" value="PRK07231.1"/>
    <property type="match status" value="1"/>
</dbReference>
<dbReference type="KEGG" id="pacr:FXN63_03415"/>
<dbReference type="InterPro" id="IPR050259">
    <property type="entry name" value="SDR"/>
</dbReference>
<dbReference type="SUPFAM" id="SSF51735">
    <property type="entry name" value="NAD(P)-binding Rossmann-fold domains"/>
    <property type="match status" value="1"/>
</dbReference>
<evidence type="ECO:0000313" key="2">
    <source>
        <dbReference type="EMBL" id="QEI04997.1"/>
    </source>
</evidence>
<dbReference type="AlphaFoldDB" id="A0A5C0AXB6"/>
<gene>
    <name evidence="2" type="ORF">FXN63_03415</name>
</gene>
<proteinExistence type="inferred from homology"/>
<dbReference type="OrthoDB" id="9806974at2"/>
<organism evidence="2 3">
    <name type="scientific">Pigmentiphaga aceris</name>
    <dbReference type="NCBI Taxonomy" id="1940612"/>
    <lineage>
        <taxon>Bacteria</taxon>
        <taxon>Pseudomonadati</taxon>
        <taxon>Pseudomonadota</taxon>
        <taxon>Betaproteobacteria</taxon>
        <taxon>Burkholderiales</taxon>
        <taxon>Alcaligenaceae</taxon>
        <taxon>Pigmentiphaga</taxon>
    </lineage>
</organism>
<dbReference type="InterPro" id="IPR036291">
    <property type="entry name" value="NAD(P)-bd_dom_sf"/>
</dbReference>
<keyword evidence="3" id="KW-1185">Reference proteome</keyword>
<dbReference type="CDD" id="cd05233">
    <property type="entry name" value="SDR_c"/>
    <property type="match status" value="1"/>
</dbReference>
<dbReference type="NCBIfam" id="NF009466">
    <property type="entry name" value="PRK12826.1-2"/>
    <property type="match status" value="1"/>
</dbReference>
<dbReference type="PRINTS" id="PR00080">
    <property type="entry name" value="SDRFAMILY"/>
</dbReference>
<dbReference type="PROSITE" id="PS00061">
    <property type="entry name" value="ADH_SHORT"/>
    <property type="match status" value="1"/>
</dbReference>
<evidence type="ECO:0000256" key="1">
    <source>
        <dbReference type="ARBA" id="ARBA00006484"/>
    </source>
</evidence>
<sequence>MSDELNTQNRVALVTGGASGIGATVVRLLAEQGMTVVIADIDGDAAARSAEVLRQAGHQATALVMDVGNPASIEQGFAALRQDHGRCDVLVNSAGIAKVIPFLKFPLDNWLATMNINVTGTMLCSQYAAQMMVERKWGRIVNLASVAGMRAVGSGRTAYGTSKAAVIGLTRQIAAELAEHGVTVNAVCPGPIDTAMTETMHTPQFRAEYAKAIPMSRYGSTDEVAAVVAFLASDAASYVTGTAIPVDGGFMASGARGI</sequence>
<accession>A0A5C0AXB6</accession>
<dbReference type="PRINTS" id="PR00081">
    <property type="entry name" value="GDHRDH"/>
</dbReference>
<dbReference type="Proteomes" id="UP000325161">
    <property type="component" value="Chromosome"/>
</dbReference>
<dbReference type="InterPro" id="IPR002347">
    <property type="entry name" value="SDR_fam"/>
</dbReference>
<dbReference type="PANTHER" id="PTHR42879:SF2">
    <property type="entry name" value="3-OXOACYL-[ACYL-CARRIER-PROTEIN] REDUCTASE FABG"/>
    <property type="match status" value="1"/>
</dbReference>
<dbReference type="Gene3D" id="3.40.50.720">
    <property type="entry name" value="NAD(P)-binding Rossmann-like Domain"/>
    <property type="match status" value="1"/>
</dbReference>
<dbReference type="Pfam" id="PF13561">
    <property type="entry name" value="adh_short_C2"/>
    <property type="match status" value="1"/>
</dbReference>
<name>A0A5C0AXB6_9BURK</name>
<dbReference type="PANTHER" id="PTHR42879">
    <property type="entry name" value="3-OXOACYL-(ACYL-CARRIER-PROTEIN) REDUCTASE"/>
    <property type="match status" value="1"/>
</dbReference>
<dbReference type="EMBL" id="CP043046">
    <property type="protein sequence ID" value="QEI04997.1"/>
    <property type="molecule type" value="Genomic_DNA"/>
</dbReference>
<evidence type="ECO:0000313" key="3">
    <source>
        <dbReference type="Proteomes" id="UP000325161"/>
    </source>
</evidence>
<dbReference type="GO" id="GO:0032787">
    <property type="term" value="P:monocarboxylic acid metabolic process"/>
    <property type="evidence" value="ECO:0007669"/>
    <property type="project" value="UniProtKB-ARBA"/>
</dbReference>
<reference evidence="2 3" key="1">
    <citation type="submission" date="2019-08" db="EMBL/GenBank/DDBJ databases">
        <title>Amphibian skin-associated Pigmentiphaga: genome sequence and occurrence across geography and hosts.</title>
        <authorList>
            <person name="Bletz M.C."/>
            <person name="Bunk B."/>
            <person name="Sproeer C."/>
            <person name="Biwer P."/>
            <person name="Reiter S."/>
            <person name="Rabemananjara F.C.E."/>
            <person name="Schulz S."/>
            <person name="Overmann J."/>
            <person name="Vences M."/>
        </authorList>
    </citation>
    <scope>NUCLEOTIDE SEQUENCE [LARGE SCALE GENOMIC DNA]</scope>
    <source>
        <strain evidence="2 3">Mada1488</strain>
    </source>
</reference>
<dbReference type="RefSeq" id="WP_148812868.1">
    <property type="nucleotide sequence ID" value="NZ_CP043046.1"/>
</dbReference>
<dbReference type="FunFam" id="3.40.50.720:FF:000084">
    <property type="entry name" value="Short-chain dehydrogenase reductase"/>
    <property type="match status" value="1"/>
</dbReference>
<protein>
    <submittedName>
        <fullName evidence="2">SDR family oxidoreductase</fullName>
    </submittedName>
</protein>
<dbReference type="InterPro" id="IPR020904">
    <property type="entry name" value="Sc_DH/Rdtase_CS"/>
</dbReference>
<comment type="similarity">
    <text evidence="1">Belongs to the short-chain dehydrogenases/reductases (SDR) family.</text>
</comment>